<dbReference type="GO" id="GO:0004252">
    <property type="term" value="F:serine-type endopeptidase activity"/>
    <property type="evidence" value="ECO:0007669"/>
    <property type="project" value="InterPro"/>
</dbReference>
<dbReference type="InterPro" id="IPR001254">
    <property type="entry name" value="Trypsin_dom"/>
</dbReference>
<dbReference type="AlphaFoldDB" id="A0A1B0DMV9"/>
<dbReference type="EnsemblMetazoa" id="PPAI009701-RA">
    <property type="protein sequence ID" value="PPAI009701-PA"/>
    <property type="gene ID" value="PPAI009701"/>
</dbReference>
<dbReference type="Gene3D" id="2.40.10.10">
    <property type="entry name" value="Trypsin-like serine proteases"/>
    <property type="match status" value="1"/>
</dbReference>
<dbReference type="PRINTS" id="PR00722">
    <property type="entry name" value="CHYMOTRYPSIN"/>
</dbReference>
<name>A0A1B0DMV9_PHLPP</name>
<dbReference type="EMBL" id="AJVK01017009">
    <property type="status" value="NOT_ANNOTATED_CDS"/>
    <property type="molecule type" value="Genomic_DNA"/>
</dbReference>
<evidence type="ECO:0000256" key="1">
    <source>
        <dbReference type="ARBA" id="ARBA00023157"/>
    </source>
</evidence>
<protein>
    <submittedName>
        <fullName evidence="3">Uncharacterized protein</fullName>
    </submittedName>
</protein>
<reference evidence="3" key="1">
    <citation type="submission" date="2022-08" db="UniProtKB">
        <authorList>
            <consortium name="EnsemblMetazoa"/>
        </authorList>
    </citation>
    <scope>IDENTIFICATION</scope>
    <source>
        <strain evidence="3">Israel</strain>
    </source>
</reference>
<dbReference type="FunFam" id="2.40.10.10:FF:000068">
    <property type="entry name" value="transmembrane protease serine 2"/>
    <property type="match status" value="1"/>
</dbReference>
<keyword evidence="4" id="KW-1185">Reference proteome</keyword>
<dbReference type="InterPro" id="IPR018114">
    <property type="entry name" value="TRYPSIN_HIS"/>
</dbReference>
<sequence length="211" mass="23181">MMWLVVFPLIVLSTTASPSNRIIGGTDASPGEFPHMVSIQWSPHGLMHHLCGGSILNERWILTAAHCNMLTLDNQLMKVIAGAWDFRTPSQYQQEVGVDLFINHPHYPGGVGVPHNIALIRVDEQLLLNPWVQPVILPPSNSYPLGSGILSGWGWTIDEPPFLFPYILQRAQLPLLSLSACYTAFVQLGEDPAELDTFSHICTGPLSGGYS</sequence>
<dbReference type="PROSITE" id="PS00134">
    <property type="entry name" value="TRYPSIN_HIS"/>
    <property type="match status" value="1"/>
</dbReference>
<dbReference type="VEuPathDB" id="VectorBase:PPAI009701"/>
<dbReference type="InterPro" id="IPR001314">
    <property type="entry name" value="Peptidase_S1A"/>
</dbReference>
<organism evidence="3 4">
    <name type="scientific">Phlebotomus papatasi</name>
    <name type="common">Sandfly</name>
    <dbReference type="NCBI Taxonomy" id="29031"/>
    <lineage>
        <taxon>Eukaryota</taxon>
        <taxon>Metazoa</taxon>
        <taxon>Ecdysozoa</taxon>
        <taxon>Arthropoda</taxon>
        <taxon>Hexapoda</taxon>
        <taxon>Insecta</taxon>
        <taxon>Pterygota</taxon>
        <taxon>Neoptera</taxon>
        <taxon>Endopterygota</taxon>
        <taxon>Diptera</taxon>
        <taxon>Nematocera</taxon>
        <taxon>Psychodoidea</taxon>
        <taxon>Psychodidae</taxon>
        <taxon>Phlebotomus</taxon>
        <taxon>Phlebotomus</taxon>
    </lineage>
</organism>
<proteinExistence type="inferred from homology"/>
<accession>A0A1B0DMV9</accession>
<dbReference type="SMART" id="SM00020">
    <property type="entry name" value="Tryp_SPc"/>
    <property type="match status" value="1"/>
</dbReference>
<dbReference type="InterPro" id="IPR043504">
    <property type="entry name" value="Peptidase_S1_PA_chymotrypsin"/>
</dbReference>
<dbReference type="SUPFAM" id="SSF50494">
    <property type="entry name" value="Trypsin-like serine proteases"/>
    <property type="match status" value="1"/>
</dbReference>
<dbReference type="GO" id="GO:0006508">
    <property type="term" value="P:proteolysis"/>
    <property type="evidence" value="ECO:0007669"/>
    <property type="project" value="InterPro"/>
</dbReference>
<dbReference type="PANTHER" id="PTHR24250:SF50">
    <property type="entry name" value="PEPTIDASE S1 DOMAIN-CONTAINING PROTEIN"/>
    <property type="match status" value="1"/>
</dbReference>
<comment type="similarity">
    <text evidence="2">Belongs to the peptidase S1 family. CLIP subfamily.</text>
</comment>
<dbReference type="CDD" id="cd00190">
    <property type="entry name" value="Tryp_SPc"/>
    <property type="match status" value="1"/>
</dbReference>
<dbReference type="PANTHER" id="PTHR24250">
    <property type="entry name" value="CHYMOTRYPSIN-RELATED"/>
    <property type="match status" value="1"/>
</dbReference>
<keyword evidence="1" id="KW-1015">Disulfide bond</keyword>
<dbReference type="PROSITE" id="PS50240">
    <property type="entry name" value="TRYPSIN_DOM"/>
    <property type="match status" value="1"/>
</dbReference>
<dbReference type="Pfam" id="PF00089">
    <property type="entry name" value="Trypsin"/>
    <property type="match status" value="1"/>
</dbReference>
<dbReference type="VEuPathDB" id="VectorBase:PPAPM1_002748"/>
<evidence type="ECO:0000256" key="2">
    <source>
        <dbReference type="ARBA" id="ARBA00024195"/>
    </source>
</evidence>
<dbReference type="InterPro" id="IPR009003">
    <property type="entry name" value="Peptidase_S1_PA"/>
</dbReference>
<evidence type="ECO:0000313" key="3">
    <source>
        <dbReference type="EnsemblMetazoa" id="PPAI009701-PA"/>
    </source>
</evidence>
<dbReference type="Proteomes" id="UP000092462">
    <property type="component" value="Unassembled WGS sequence"/>
</dbReference>
<evidence type="ECO:0000313" key="4">
    <source>
        <dbReference type="Proteomes" id="UP000092462"/>
    </source>
</evidence>